<dbReference type="AlphaFoldDB" id="A0A2A2KPI1"/>
<gene>
    <name evidence="5" type="ORF">WR25_14140</name>
</gene>
<feature type="region of interest" description="Disordered" evidence="3">
    <location>
        <begin position="259"/>
        <end position="290"/>
    </location>
</feature>
<reference evidence="5 6" key="1">
    <citation type="journal article" date="2017" name="Curr. Biol.">
        <title>Genome architecture and evolution of a unichromosomal asexual nematode.</title>
        <authorList>
            <person name="Fradin H."/>
            <person name="Zegar C."/>
            <person name="Gutwein M."/>
            <person name="Lucas J."/>
            <person name="Kovtun M."/>
            <person name="Corcoran D."/>
            <person name="Baugh L.R."/>
            <person name="Kiontke K."/>
            <person name="Gunsalus K."/>
            <person name="Fitch D.H."/>
            <person name="Piano F."/>
        </authorList>
    </citation>
    <scope>NUCLEOTIDE SEQUENCE [LARGE SCALE GENOMIC DNA]</scope>
    <source>
        <strain evidence="5">PF1309</strain>
    </source>
</reference>
<evidence type="ECO:0000256" key="1">
    <source>
        <dbReference type="ARBA" id="ARBA00004123"/>
    </source>
</evidence>
<dbReference type="STRING" id="2018661.A0A2A2KPI1"/>
<dbReference type="GO" id="GO:0005634">
    <property type="term" value="C:nucleus"/>
    <property type="evidence" value="ECO:0007669"/>
    <property type="project" value="UniProtKB-SubCell"/>
</dbReference>
<sequence length="290" mass="33099">MQQQQIDAVEESEVKRRQLKRDFLRAIGQIDCHLPAKAPRIEQKLSQAHGKSETTTSHTLGYEDLLRSYEIHNWTGSPISPRELARKGWKHFKDKSVQCKCCRKFLSVQMPSIQDIELTTYHKCLRFTDDMMSRRLPKELQKVPLGLVACSLAGWHLSLLPSPSSPSILSAACSLCARTANIKLSKENPGKLDVTRSHYRWCPFLDVDESGQTKQTNWQLRFDTIMPKRDDSLDVFQEVVGMRRRFDRLIVPPLPEEQTGQLECSTPIRPTRNPAQGNIPPIPVAHAPPR</sequence>
<accession>A0A2A2KPI1</accession>
<dbReference type="EMBL" id="LIAE01008027">
    <property type="protein sequence ID" value="PAV75842.1"/>
    <property type="molecule type" value="Genomic_DNA"/>
</dbReference>
<feature type="domain" description="C3HC-type" evidence="4">
    <location>
        <begin position="64"/>
        <end position="123"/>
    </location>
</feature>
<evidence type="ECO:0000313" key="5">
    <source>
        <dbReference type="EMBL" id="PAV75842.1"/>
    </source>
</evidence>
<evidence type="ECO:0000313" key="6">
    <source>
        <dbReference type="Proteomes" id="UP000218231"/>
    </source>
</evidence>
<dbReference type="InterPro" id="IPR012935">
    <property type="entry name" value="NuBaID_N"/>
</dbReference>
<protein>
    <recommendedName>
        <fullName evidence="4">C3HC-type domain-containing protein</fullName>
    </recommendedName>
</protein>
<keyword evidence="2" id="KW-0539">Nucleus</keyword>
<keyword evidence="6" id="KW-1185">Reference proteome</keyword>
<feature type="compositionally biased region" description="Pro residues" evidence="3">
    <location>
        <begin position="280"/>
        <end position="290"/>
    </location>
</feature>
<dbReference type="Proteomes" id="UP000218231">
    <property type="component" value="Unassembled WGS sequence"/>
</dbReference>
<comment type="caution">
    <text evidence="5">The sequence shown here is derived from an EMBL/GenBank/DDBJ whole genome shotgun (WGS) entry which is preliminary data.</text>
</comment>
<name>A0A2A2KPI1_9BILA</name>
<evidence type="ECO:0000256" key="2">
    <source>
        <dbReference type="ARBA" id="ARBA00023242"/>
    </source>
</evidence>
<dbReference type="Pfam" id="PF07967">
    <property type="entry name" value="zf-C3HC"/>
    <property type="match status" value="1"/>
</dbReference>
<dbReference type="GO" id="GO:0008270">
    <property type="term" value="F:zinc ion binding"/>
    <property type="evidence" value="ECO:0007669"/>
    <property type="project" value="InterPro"/>
</dbReference>
<comment type="subcellular location">
    <subcellularLocation>
        <location evidence="1">Nucleus</location>
    </subcellularLocation>
</comment>
<dbReference type="SUPFAM" id="SSF57924">
    <property type="entry name" value="Inhibitor of apoptosis (IAP) repeat"/>
    <property type="match status" value="1"/>
</dbReference>
<evidence type="ECO:0000256" key="3">
    <source>
        <dbReference type="SAM" id="MobiDB-lite"/>
    </source>
</evidence>
<proteinExistence type="predicted"/>
<evidence type="ECO:0000259" key="4">
    <source>
        <dbReference type="Pfam" id="PF07967"/>
    </source>
</evidence>
<organism evidence="5 6">
    <name type="scientific">Diploscapter pachys</name>
    <dbReference type="NCBI Taxonomy" id="2018661"/>
    <lineage>
        <taxon>Eukaryota</taxon>
        <taxon>Metazoa</taxon>
        <taxon>Ecdysozoa</taxon>
        <taxon>Nematoda</taxon>
        <taxon>Chromadorea</taxon>
        <taxon>Rhabditida</taxon>
        <taxon>Rhabditina</taxon>
        <taxon>Rhabditomorpha</taxon>
        <taxon>Rhabditoidea</taxon>
        <taxon>Rhabditidae</taxon>
        <taxon>Diploscapter</taxon>
    </lineage>
</organism>